<gene>
    <name evidence="2" type="ORF">NDU88_001499</name>
</gene>
<keyword evidence="3" id="KW-1185">Reference proteome</keyword>
<dbReference type="Proteomes" id="UP001066276">
    <property type="component" value="Chromosome 10"/>
</dbReference>
<evidence type="ECO:0000256" key="1">
    <source>
        <dbReference type="SAM" id="MobiDB-lite"/>
    </source>
</evidence>
<accession>A0AAV7LY42</accession>
<protein>
    <submittedName>
        <fullName evidence="2">Uncharacterized protein</fullName>
    </submittedName>
</protein>
<evidence type="ECO:0000313" key="2">
    <source>
        <dbReference type="EMBL" id="KAJ1096357.1"/>
    </source>
</evidence>
<dbReference type="EMBL" id="JANPWB010000014">
    <property type="protein sequence ID" value="KAJ1096357.1"/>
    <property type="molecule type" value="Genomic_DNA"/>
</dbReference>
<organism evidence="2 3">
    <name type="scientific">Pleurodeles waltl</name>
    <name type="common">Iberian ribbed newt</name>
    <dbReference type="NCBI Taxonomy" id="8319"/>
    <lineage>
        <taxon>Eukaryota</taxon>
        <taxon>Metazoa</taxon>
        <taxon>Chordata</taxon>
        <taxon>Craniata</taxon>
        <taxon>Vertebrata</taxon>
        <taxon>Euteleostomi</taxon>
        <taxon>Amphibia</taxon>
        <taxon>Batrachia</taxon>
        <taxon>Caudata</taxon>
        <taxon>Salamandroidea</taxon>
        <taxon>Salamandridae</taxon>
        <taxon>Pleurodelinae</taxon>
        <taxon>Pleurodeles</taxon>
    </lineage>
</organism>
<comment type="caution">
    <text evidence="2">The sequence shown here is derived from an EMBL/GenBank/DDBJ whole genome shotgun (WGS) entry which is preliminary data.</text>
</comment>
<name>A0AAV7LY42_PLEWA</name>
<reference evidence="2" key="1">
    <citation type="journal article" date="2022" name="bioRxiv">
        <title>Sequencing and chromosome-scale assembly of the giantPleurodeles waltlgenome.</title>
        <authorList>
            <person name="Brown T."/>
            <person name="Elewa A."/>
            <person name="Iarovenko S."/>
            <person name="Subramanian E."/>
            <person name="Araus A.J."/>
            <person name="Petzold A."/>
            <person name="Susuki M."/>
            <person name="Suzuki K.-i.T."/>
            <person name="Hayashi T."/>
            <person name="Toyoda A."/>
            <person name="Oliveira C."/>
            <person name="Osipova E."/>
            <person name="Leigh N.D."/>
            <person name="Simon A."/>
            <person name="Yun M.H."/>
        </authorList>
    </citation>
    <scope>NUCLEOTIDE SEQUENCE</scope>
    <source>
        <strain evidence="2">20211129_DDA</strain>
        <tissue evidence="2">Liver</tissue>
    </source>
</reference>
<dbReference type="AlphaFoldDB" id="A0AAV7LY42"/>
<feature type="region of interest" description="Disordered" evidence="1">
    <location>
        <begin position="1"/>
        <end position="50"/>
    </location>
</feature>
<proteinExistence type="predicted"/>
<sequence length="50" mass="4924">MEQGTLGQVVPPGQLSQQGGAGTVTQGQTVPPGLNVTFCDGPQGAEVSVT</sequence>
<evidence type="ECO:0000313" key="3">
    <source>
        <dbReference type="Proteomes" id="UP001066276"/>
    </source>
</evidence>